<dbReference type="InterPro" id="IPR027417">
    <property type="entry name" value="P-loop_NTPase"/>
</dbReference>
<keyword evidence="6" id="KW-1185">Reference proteome</keyword>
<comment type="caution">
    <text evidence="5">The sequence shown here is derived from an EMBL/GenBank/DDBJ whole genome shotgun (WGS) entry which is preliminary data.</text>
</comment>
<feature type="repeat" description="WD" evidence="3">
    <location>
        <begin position="641"/>
        <end position="675"/>
    </location>
</feature>
<dbReference type="PRINTS" id="PR00320">
    <property type="entry name" value="GPROTEINBRPT"/>
</dbReference>
<dbReference type="Gene3D" id="3.40.50.300">
    <property type="entry name" value="P-loop containing nucleotide triphosphate hydrolases"/>
    <property type="match status" value="1"/>
</dbReference>
<evidence type="ECO:0000256" key="3">
    <source>
        <dbReference type="PROSITE-ProRule" id="PRU00221"/>
    </source>
</evidence>
<evidence type="ECO:0000256" key="4">
    <source>
        <dbReference type="SAM" id="MobiDB-lite"/>
    </source>
</evidence>
<dbReference type="SUPFAM" id="SSF50978">
    <property type="entry name" value="WD40 repeat-like"/>
    <property type="match status" value="3"/>
</dbReference>
<dbReference type="InterPro" id="IPR001680">
    <property type="entry name" value="WD40_rpt"/>
</dbReference>
<gene>
    <name evidence="5" type="ORF">IQ249_13655</name>
</gene>
<dbReference type="PROSITE" id="PS50294">
    <property type="entry name" value="WD_REPEATS_REGION"/>
    <property type="match status" value="13"/>
</dbReference>
<dbReference type="SUPFAM" id="SSF52540">
    <property type="entry name" value="P-loop containing nucleoside triphosphate hydrolases"/>
    <property type="match status" value="1"/>
</dbReference>
<feature type="repeat" description="WD" evidence="3">
    <location>
        <begin position="686"/>
        <end position="717"/>
    </location>
</feature>
<dbReference type="InterPro" id="IPR020472">
    <property type="entry name" value="WD40_PAC1"/>
</dbReference>
<accession>A0A8J7DXF8</accession>
<dbReference type="PANTHER" id="PTHR19848:SF8">
    <property type="entry name" value="F-BOX AND WD REPEAT DOMAIN CONTAINING 7"/>
    <property type="match status" value="1"/>
</dbReference>
<evidence type="ECO:0000256" key="2">
    <source>
        <dbReference type="ARBA" id="ARBA00022737"/>
    </source>
</evidence>
<dbReference type="EMBL" id="JADEWZ010000019">
    <property type="protein sequence ID" value="MBE9116948.1"/>
    <property type="molecule type" value="Genomic_DNA"/>
</dbReference>
<feature type="repeat" description="WD" evidence="3">
    <location>
        <begin position="727"/>
        <end position="758"/>
    </location>
</feature>
<feature type="repeat" description="WD" evidence="3">
    <location>
        <begin position="932"/>
        <end position="973"/>
    </location>
</feature>
<dbReference type="PROSITE" id="PS50082">
    <property type="entry name" value="WD_REPEATS_2"/>
    <property type="match status" value="13"/>
</dbReference>
<feature type="repeat" description="WD" evidence="3">
    <location>
        <begin position="809"/>
        <end position="841"/>
    </location>
</feature>
<feature type="repeat" description="WD" evidence="3">
    <location>
        <begin position="600"/>
        <end position="634"/>
    </location>
</feature>
<evidence type="ECO:0000256" key="1">
    <source>
        <dbReference type="ARBA" id="ARBA00022574"/>
    </source>
</evidence>
<dbReference type="InterPro" id="IPR015943">
    <property type="entry name" value="WD40/YVTN_repeat-like_dom_sf"/>
</dbReference>
<feature type="repeat" description="WD" evidence="3">
    <location>
        <begin position="1066"/>
        <end position="1098"/>
    </location>
</feature>
<dbReference type="InterPro" id="IPR019775">
    <property type="entry name" value="WD40_repeat_CS"/>
</dbReference>
<protein>
    <submittedName>
        <fullName evidence="5">AAA-like domain-containing protein</fullName>
    </submittedName>
</protein>
<feature type="repeat" description="WD" evidence="3">
    <location>
        <begin position="891"/>
        <end position="923"/>
    </location>
</feature>
<dbReference type="PROSITE" id="PS00678">
    <property type="entry name" value="WD_REPEATS_1"/>
    <property type="match status" value="1"/>
</dbReference>
<dbReference type="Proteomes" id="UP000654482">
    <property type="component" value="Unassembled WGS sequence"/>
</dbReference>
<reference evidence="5" key="1">
    <citation type="submission" date="2020-10" db="EMBL/GenBank/DDBJ databases">
        <authorList>
            <person name="Castelo-Branco R."/>
            <person name="Eusebio N."/>
            <person name="Adriana R."/>
            <person name="Vieira A."/>
            <person name="Brugerolle De Fraissinette N."/>
            <person name="Rezende De Castro R."/>
            <person name="Schneider M.P."/>
            <person name="Vasconcelos V."/>
            <person name="Leao P.N."/>
        </authorList>
    </citation>
    <scope>NUCLEOTIDE SEQUENCE</scope>
    <source>
        <strain evidence="5">LEGE 07157</strain>
    </source>
</reference>
<feature type="repeat" description="WD" evidence="3">
    <location>
        <begin position="559"/>
        <end position="591"/>
    </location>
</feature>
<feature type="compositionally biased region" description="Polar residues" evidence="4">
    <location>
        <begin position="1"/>
        <end position="19"/>
    </location>
</feature>
<dbReference type="InterPro" id="IPR036322">
    <property type="entry name" value="WD40_repeat_dom_sf"/>
</dbReference>
<feature type="region of interest" description="Disordered" evidence="4">
    <location>
        <begin position="1"/>
        <end position="21"/>
    </location>
</feature>
<dbReference type="Pfam" id="PF00400">
    <property type="entry name" value="WD40"/>
    <property type="match status" value="14"/>
</dbReference>
<keyword evidence="2" id="KW-0677">Repeat</keyword>
<dbReference type="Gene3D" id="2.130.10.10">
    <property type="entry name" value="YVTN repeat-like/Quinoprotein amine dehydrogenase"/>
    <property type="match status" value="4"/>
</dbReference>
<dbReference type="SMART" id="SM00320">
    <property type="entry name" value="WD40"/>
    <property type="match status" value="14"/>
</dbReference>
<proteinExistence type="predicted"/>
<dbReference type="AlphaFoldDB" id="A0A8J7DXF8"/>
<dbReference type="RefSeq" id="WP_194030042.1">
    <property type="nucleotide sequence ID" value="NZ_JADEWZ010000019.1"/>
</dbReference>
<feature type="repeat" description="WD" evidence="3">
    <location>
        <begin position="973"/>
        <end position="1007"/>
    </location>
</feature>
<sequence>MNRGQSINKDSDPTPQFQVGGSLRFSDPTYVTRAADTQLLKALEAGEFCYVLNSRQMGKSSLRVRAMQSLKAKKYACSGIDLTRIGSEEISPKQWYKGIISELERGFRLFGKIDKNWRTEQEKFSPVQRLNRFIEEILLVQIPEQNIVIFLDEIDSVLSLKFPVDDFFALIRACYNQRSENPAYDRVTFALFGVATPSDLVRDPTKTPFNIGCAIELTGFEYNEAQPLVKGLEEKVENPQEVLKEILYWTGGQPFLTQKLCQLVVTSGEEIARGKEAETVEKIVNSRLIENWEGNDEPVHLRTIRDRVLHNPQQTGRLLRRYQKILLATEKDPLKADDSPEHRLLCLSGLVVKRHGKLKVCNPIYAAVFDLAWIDRELERIRPYHDAIIAWEESRRADTSRLLRGQTLQQALAWATDKSLTPQEYHFLNASQKLAQQEAQIYWEAERAKEMTARLEEEKKSSKYQRFLLIAISTALAISSGLGIANFIQYRTAAKNELSAIATSSENLFASERKLDALIEAIRAKRQLDRLGETEPKIHRRVAKVLQQSVDWVQEYNRLSHHSDGVWSVAFSPNQEFIATAGRDRTLKLWDKNGRLLRTLTGHRATIYDLAFSPDGQQIATSSQDKTIKLWRLDGTLLATLKGHQGGILGIDFSPDGKFLVSGSRDNTVRLWQIDGKGNGALFKTLEGHGGTIVRVAFSPDGELIASASDDKTVKLWRRDGTLAKTLKGHTDEIYGVAFSPDGELIASASDDKTVKLWRRDGTLAKTLEGHTDEVYGLAFSPDGQILATGSRDKTVKLWQRDGQLITTLSGSDGEVWQVAFRSDGQMLASASNDGTVRLWKPNSQHLKLLHGHSATVWEVDFSPDGKILVSGGGDNDIKLWSRDGRFLKTLKGHRGELRGIAYSLQGDAIASASFDKTVKLWQPDGTLLATLEGHNSVVNDAAFSPDGKTIVSVSDDETVKLWNRNGTELMTLRGHNAEVNGVAFSPDGELIASASSDRTIKLWQINGELVTTLEGYSGAVLGVAFGSIENNGNDKAYILASASRDKTVKVWRVKKGISPQLIETLKEHRGGLNDLAFSADGQMLASVSDDRTIALWNADGSPVTTLFAHSSGVNGVAFSPDGKLLASASVDNTIVLWNLERNFSTDALLKYGCNWVKNYLQYNAEVEEKDRSLCDRATSSHSTSLLQEFSGK</sequence>
<evidence type="ECO:0000313" key="5">
    <source>
        <dbReference type="EMBL" id="MBE9116948.1"/>
    </source>
</evidence>
<dbReference type="PANTHER" id="PTHR19848">
    <property type="entry name" value="WD40 REPEAT PROTEIN"/>
    <property type="match status" value="1"/>
</dbReference>
<feature type="repeat" description="WD" evidence="3">
    <location>
        <begin position="1107"/>
        <end position="1148"/>
    </location>
</feature>
<feature type="repeat" description="WD" evidence="3">
    <location>
        <begin position="768"/>
        <end position="800"/>
    </location>
</feature>
<dbReference type="Pfam" id="PF14516">
    <property type="entry name" value="AAA_35"/>
    <property type="match status" value="1"/>
</dbReference>
<name>A0A8J7DXF8_9CYAN</name>
<dbReference type="CDD" id="cd00200">
    <property type="entry name" value="WD40"/>
    <property type="match status" value="2"/>
</dbReference>
<evidence type="ECO:0000313" key="6">
    <source>
        <dbReference type="Proteomes" id="UP000654482"/>
    </source>
</evidence>
<keyword evidence="1 3" id="KW-0853">WD repeat</keyword>
<feature type="repeat" description="WD" evidence="3">
    <location>
        <begin position="850"/>
        <end position="882"/>
    </location>
</feature>
<organism evidence="5 6">
    <name type="scientific">Lusitaniella coriacea LEGE 07157</name>
    <dbReference type="NCBI Taxonomy" id="945747"/>
    <lineage>
        <taxon>Bacteria</taxon>
        <taxon>Bacillati</taxon>
        <taxon>Cyanobacteriota</taxon>
        <taxon>Cyanophyceae</taxon>
        <taxon>Spirulinales</taxon>
        <taxon>Lusitaniellaceae</taxon>
        <taxon>Lusitaniella</taxon>
    </lineage>
</organism>